<proteinExistence type="predicted"/>
<reference evidence="3" key="1">
    <citation type="journal article" date="2021" name="Int. J. Syst. Evol. Microbiol.">
        <title>Actinocatenispora comari sp. nov., an endophytic actinomycete isolated from aerial parts of Comarum salesowianum.</title>
        <authorList>
            <person name="Oyunbileg N."/>
            <person name="Iizaka Y."/>
            <person name="Hamada M."/>
            <person name="Davaapurev B.O."/>
            <person name="Fukumoto A."/>
            <person name="Tsetseg B."/>
            <person name="Kato F."/>
            <person name="Tamura T."/>
            <person name="Batkhuu J."/>
            <person name="Anzai Y."/>
        </authorList>
    </citation>
    <scope>NUCLEOTIDE SEQUENCE [LARGE SCALE GENOMIC DNA]</scope>
    <source>
        <strain evidence="3">NUM-2625</strain>
    </source>
</reference>
<dbReference type="EMBL" id="BOPO01000083">
    <property type="protein sequence ID" value="GIL29002.1"/>
    <property type="molecule type" value="Genomic_DNA"/>
</dbReference>
<protein>
    <submittedName>
        <fullName evidence="2">Uncharacterized protein</fullName>
    </submittedName>
</protein>
<dbReference type="AlphaFoldDB" id="A0A8J4EL81"/>
<evidence type="ECO:0000313" key="2">
    <source>
        <dbReference type="EMBL" id="GIL29002.1"/>
    </source>
</evidence>
<gene>
    <name evidence="2" type="ORF">NUM_42560</name>
</gene>
<evidence type="ECO:0000256" key="1">
    <source>
        <dbReference type="SAM" id="MobiDB-lite"/>
    </source>
</evidence>
<dbReference type="Proteomes" id="UP000614996">
    <property type="component" value="Unassembled WGS sequence"/>
</dbReference>
<keyword evidence="3" id="KW-1185">Reference proteome</keyword>
<feature type="region of interest" description="Disordered" evidence="1">
    <location>
        <begin position="1"/>
        <end position="205"/>
    </location>
</feature>
<feature type="compositionally biased region" description="Basic and acidic residues" evidence="1">
    <location>
        <begin position="42"/>
        <end position="65"/>
    </location>
</feature>
<evidence type="ECO:0000313" key="3">
    <source>
        <dbReference type="Proteomes" id="UP000614996"/>
    </source>
</evidence>
<feature type="compositionally biased region" description="Gly residues" evidence="1">
    <location>
        <begin position="29"/>
        <end position="40"/>
    </location>
</feature>
<sequence>MDEHGGPIDEYGDHDAGADDGYGSDHAGAGDGLTGGLDGDGLGDHELGDQGYGDEHLGADGHDPDLDPGAGSHDGGALGLEYGELSDDDAAGAEPADVSAADPFSDVDEDDQQAPALDPDPVPGTDPDLDLVGDDPDWAAEDVFPPQLEIGEPPEPVDGFPWSDPAVLGEQHDLSVQDPGDPAAQPGGSAGDLFDYDGQSVPDGVDPWQALAGSDDPATSSLARFWAPGS</sequence>
<feature type="compositionally biased region" description="Acidic residues" evidence="1">
    <location>
        <begin position="127"/>
        <end position="140"/>
    </location>
</feature>
<organism evidence="2 3">
    <name type="scientific">Actinocatenispora comari</name>
    <dbReference type="NCBI Taxonomy" id="2807577"/>
    <lineage>
        <taxon>Bacteria</taxon>
        <taxon>Bacillati</taxon>
        <taxon>Actinomycetota</taxon>
        <taxon>Actinomycetes</taxon>
        <taxon>Micromonosporales</taxon>
        <taxon>Micromonosporaceae</taxon>
        <taxon>Actinocatenispora</taxon>
    </lineage>
</organism>
<dbReference type="RefSeq" id="WP_207126711.1">
    <property type="nucleotide sequence ID" value="NZ_BOPO01000083.1"/>
</dbReference>
<comment type="caution">
    <text evidence="2">The sequence shown here is derived from an EMBL/GenBank/DDBJ whole genome shotgun (WGS) entry which is preliminary data.</text>
</comment>
<accession>A0A8J4EL81</accession>
<feature type="compositionally biased region" description="Basic and acidic residues" evidence="1">
    <location>
        <begin position="1"/>
        <end position="17"/>
    </location>
</feature>
<name>A0A8J4EL81_9ACTN</name>